<dbReference type="FunCoup" id="A0A2G5C1Q3">
    <property type="interactions" value="72"/>
</dbReference>
<dbReference type="InParanoid" id="A0A2G5C1Q3"/>
<accession>A0A2G5C1Q3</accession>
<dbReference type="AlphaFoldDB" id="A0A2G5C1Q3"/>
<feature type="compositionally biased region" description="Acidic residues" evidence="1">
    <location>
        <begin position="387"/>
        <end position="400"/>
    </location>
</feature>
<dbReference type="STRING" id="218851.A0A2G5C1Q3"/>
<dbReference type="EMBL" id="KZ305138">
    <property type="protein sequence ID" value="PIA25229.1"/>
    <property type="molecule type" value="Genomic_DNA"/>
</dbReference>
<dbReference type="PANTHER" id="PTHR33623:SF5">
    <property type="entry name" value="HISTONE-LYSINE N-METHYLTRANSFERASE SETD1B-LIKE PROTEIN"/>
    <property type="match status" value="1"/>
</dbReference>
<feature type="region of interest" description="Disordered" evidence="1">
    <location>
        <begin position="222"/>
        <end position="243"/>
    </location>
</feature>
<evidence type="ECO:0008006" key="4">
    <source>
        <dbReference type="Google" id="ProtNLM"/>
    </source>
</evidence>
<evidence type="ECO:0000313" key="2">
    <source>
        <dbReference type="EMBL" id="PIA25229.1"/>
    </source>
</evidence>
<dbReference type="PANTHER" id="PTHR33623">
    <property type="entry name" value="OS04G0572500 PROTEIN"/>
    <property type="match status" value="1"/>
</dbReference>
<feature type="compositionally biased region" description="Acidic residues" evidence="1">
    <location>
        <begin position="330"/>
        <end position="342"/>
    </location>
</feature>
<name>A0A2G5C1Q3_AQUCA</name>
<feature type="compositionally biased region" description="Basic and acidic residues" evidence="1">
    <location>
        <begin position="299"/>
        <end position="315"/>
    </location>
</feature>
<keyword evidence="3" id="KW-1185">Reference proteome</keyword>
<evidence type="ECO:0000313" key="3">
    <source>
        <dbReference type="Proteomes" id="UP000230069"/>
    </source>
</evidence>
<sequence length="536" mass="61715">MASKHLKELLNEDQEPFVLKNYIDEKLKRSSSSPSSTSTPKSHLQIKKRKPISDNSSFSRNFCKNACFSSSSTTCSPDVKKSPLFDFRSPLKSPCRNSNTLFVHIPARTATLLLEAALKIQKNNSVSKKTKSRKNGGFGFFGSFMKRLAYRKRTQKNESNETEKRVSVKDIIRWNSSNSVQFFTEERREKEELVMGFEDKVISEMGLSCSCNSRRSSVWSESNEEKSFDLDTSSSRSEDSEDMEFVHQETNNGLCSSPFRFVLHNNNNNNNNNNLSPCRLSPEFNTLIQSPSFNNRQVVDVENRSSNDAGNKFEEDDKEQNSPVSVLDPPFEDDDDQEDEETEKDHFEIECNFANVQRTKQQLLHKLRTFERLAELDPLELERKIAEEEDEDRVGEEQYDDNGHDSVLSDNGKADCGFVRELLTLSNMYIHQRIPSDMKRLVLDLVAEERGDASDPCSRETVVEKVLKRLESWKEVDSNTIDMMVEFDFRRDTNEWMKNPLEMQETVVDIEFAILGFLMEEISEELVQCSSFLIGH</sequence>
<dbReference type="OrthoDB" id="1918879at2759"/>
<reference evidence="2 3" key="1">
    <citation type="submission" date="2017-09" db="EMBL/GenBank/DDBJ databases">
        <title>WGS assembly of Aquilegia coerulea Goldsmith.</title>
        <authorList>
            <person name="Hodges S."/>
            <person name="Kramer E."/>
            <person name="Nordborg M."/>
            <person name="Tomkins J."/>
            <person name="Borevitz J."/>
            <person name="Derieg N."/>
            <person name="Yan J."/>
            <person name="Mihaltcheva S."/>
            <person name="Hayes R.D."/>
            <person name="Rokhsar D."/>
        </authorList>
    </citation>
    <scope>NUCLEOTIDE SEQUENCE [LARGE SCALE GENOMIC DNA]</scope>
    <source>
        <strain evidence="3">cv. Goldsmith</strain>
    </source>
</reference>
<evidence type="ECO:0000256" key="1">
    <source>
        <dbReference type="SAM" id="MobiDB-lite"/>
    </source>
</evidence>
<feature type="region of interest" description="Disordered" evidence="1">
    <location>
        <begin position="27"/>
        <end position="53"/>
    </location>
</feature>
<dbReference type="Proteomes" id="UP000230069">
    <property type="component" value="Unassembled WGS sequence"/>
</dbReference>
<feature type="region of interest" description="Disordered" evidence="1">
    <location>
        <begin position="387"/>
        <end position="407"/>
    </location>
</feature>
<feature type="compositionally biased region" description="Low complexity" evidence="1">
    <location>
        <begin position="30"/>
        <end position="42"/>
    </location>
</feature>
<gene>
    <name evidence="2" type="ORF">AQUCO_12200009v1</name>
</gene>
<feature type="region of interest" description="Disordered" evidence="1">
    <location>
        <begin position="295"/>
        <end position="344"/>
    </location>
</feature>
<proteinExistence type="predicted"/>
<organism evidence="2 3">
    <name type="scientific">Aquilegia coerulea</name>
    <name type="common">Rocky mountain columbine</name>
    <dbReference type="NCBI Taxonomy" id="218851"/>
    <lineage>
        <taxon>Eukaryota</taxon>
        <taxon>Viridiplantae</taxon>
        <taxon>Streptophyta</taxon>
        <taxon>Embryophyta</taxon>
        <taxon>Tracheophyta</taxon>
        <taxon>Spermatophyta</taxon>
        <taxon>Magnoliopsida</taxon>
        <taxon>Ranunculales</taxon>
        <taxon>Ranunculaceae</taxon>
        <taxon>Thalictroideae</taxon>
        <taxon>Aquilegia</taxon>
    </lineage>
</organism>
<protein>
    <recommendedName>
        <fullName evidence="4">DUF4378 domain-containing protein</fullName>
    </recommendedName>
</protein>